<protein>
    <submittedName>
        <fullName evidence="2">Saccharopine dehydrogenase NADP binding domain-containing protein</fullName>
    </submittedName>
</protein>
<sequence>MNYDSLSLNEGNGSAVKKVGSVLIVGGHGETGRTILKYLASTYPELDIAVAGRTPPEESGRCRFIRIDLDGAVSPETFREFSLVIVACGPMEKLLPAVLELCIEAGTDVIDINDSATTAVKVLGLHEKARAKGVRIYSGMGMSPGISSLMLREVSEGGLSEKGVYRTRICMGTAYGGGPSSPYAMLDNLVNDIPVYRDGKVEVVRNPWNDENSGFRFFGKKKSLTTVPYSTPEIYSLSSERYRSGRACVNTYDIRCTMEGFPVYLARMIALINRKGRFSDVLASVFYKSGLRCRNSPKADPDNQIVVYPDDCPEKGIVLFGDVSSYDLTAAMAVSVADCVISGRLNEEPGVYMVELLSAESAAAVKEALRKRNFFWKSVQEVKSRKFDEWGWLERDASRVETLRHFCENWYTVKIHPRMSSVQTDILYSSELWRKIRSSCSFFGTCLFAARVLFRWKKYGYKLRTYVNRGKEYGALVRDLSMFAAGYSLAGEKLGKAEALRLYRQMFMTSGSSEMCWFLPRPETFASFRDGGKGILIYFKAMMERNQQCGFLKLGSRTDTDGNGGKITVFEIRSCIYAEIFTELGYPELADFIREEEKNELARIAADSGLSYEFRLLGEGNADILFYGV</sequence>
<dbReference type="AlphaFoldDB" id="A0A662ZE00"/>
<proteinExistence type="predicted"/>
<dbReference type="EMBL" id="FOXF01000001">
    <property type="protein sequence ID" value="SFO98704.1"/>
    <property type="molecule type" value="Genomic_DNA"/>
</dbReference>
<dbReference type="InterPro" id="IPR036291">
    <property type="entry name" value="NAD(P)-bd_dom_sf"/>
</dbReference>
<dbReference type="Gene3D" id="3.40.50.720">
    <property type="entry name" value="NAD(P)-binding Rossmann-like Domain"/>
    <property type="match status" value="1"/>
</dbReference>
<organism evidence="2 3">
    <name type="scientific">Ruminobacter amylophilus</name>
    <dbReference type="NCBI Taxonomy" id="867"/>
    <lineage>
        <taxon>Bacteria</taxon>
        <taxon>Pseudomonadati</taxon>
        <taxon>Pseudomonadota</taxon>
        <taxon>Gammaproteobacteria</taxon>
        <taxon>Aeromonadales</taxon>
        <taxon>Succinivibrionaceae</taxon>
        <taxon>Ruminobacter</taxon>
    </lineage>
</organism>
<dbReference type="PANTHER" id="PTHR43796:SF2">
    <property type="entry name" value="CARBOXYNORSPERMIDINE SYNTHASE"/>
    <property type="match status" value="1"/>
</dbReference>
<evidence type="ECO:0000259" key="1">
    <source>
        <dbReference type="Pfam" id="PF03435"/>
    </source>
</evidence>
<dbReference type="InterPro" id="IPR005097">
    <property type="entry name" value="Sacchrp_dh_NADP-bd"/>
</dbReference>
<name>A0A662ZE00_9GAMM</name>
<dbReference type="SUPFAM" id="SSF51735">
    <property type="entry name" value="NAD(P)-binding Rossmann-fold domains"/>
    <property type="match status" value="1"/>
</dbReference>
<dbReference type="Proteomes" id="UP000243745">
    <property type="component" value="Unassembled WGS sequence"/>
</dbReference>
<dbReference type="Pfam" id="PF03435">
    <property type="entry name" value="Sacchrp_dh_NADP"/>
    <property type="match status" value="1"/>
</dbReference>
<feature type="domain" description="Saccharopine dehydrogenase NADP binding" evidence="1">
    <location>
        <begin position="22"/>
        <end position="134"/>
    </location>
</feature>
<gene>
    <name evidence="2" type="ORF">SAMN02910344_00109</name>
</gene>
<accession>A0A662ZE00</accession>
<evidence type="ECO:0000313" key="3">
    <source>
        <dbReference type="Proteomes" id="UP000243745"/>
    </source>
</evidence>
<evidence type="ECO:0000313" key="2">
    <source>
        <dbReference type="EMBL" id="SFO98704.1"/>
    </source>
</evidence>
<dbReference type="OrthoDB" id="5914295at2"/>
<dbReference type="PANTHER" id="PTHR43796">
    <property type="entry name" value="CARBOXYNORSPERMIDINE SYNTHASE"/>
    <property type="match status" value="1"/>
</dbReference>
<keyword evidence="3" id="KW-1185">Reference proteome</keyword>
<reference evidence="2 3" key="1">
    <citation type="submission" date="2016-10" db="EMBL/GenBank/DDBJ databases">
        <authorList>
            <person name="Varghese N."/>
            <person name="Submissions S."/>
        </authorList>
    </citation>
    <scope>NUCLEOTIDE SEQUENCE [LARGE SCALE GENOMIC DNA]</scope>
    <source>
        <strain evidence="2 3">DSM 1361</strain>
    </source>
</reference>
<dbReference type="RefSeq" id="WP_093139923.1">
    <property type="nucleotide sequence ID" value="NZ_FOXF01000001.1"/>
</dbReference>